<feature type="domain" description="SWIM-type" evidence="2">
    <location>
        <begin position="57"/>
        <end position="95"/>
    </location>
</feature>
<keyword evidence="1" id="KW-0479">Metal-binding</keyword>
<proteinExistence type="predicted"/>
<evidence type="ECO:0000313" key="3">
    <source>
        <dbReference type="EMBL" id="EEN82480.1"/>
    </source>
</evidence>
<dbReference type="STRING" id="553175.POREN0001_1862"/>
<keyword evidence="1" id="KW-0862">Zinc</keyword>
<keyword evidence="4" id="KW-1185">Reference proteome</keyword>
<evidence type="ECO:0000256" key="1">
    <source>
        <dbReference type="PROSITE-ProRule" id="PRU00325"/>
    </source>
</evidence>
<protein>
    <submittedName>
        <fullName evidence="3">SWIM zinc finger domain protein</fullName>
    </submittedName>
</protein>
<organism evidence="3 4">
    <name type="scientific">Porphyromonas endodontalis (strain ATCC 35406 / DSM 24491 / JCM 8526 / CCUG 16442 / BCRC 14492 / NCTC 13058 / HG 370)</name>
    <name type="common">Bacteroides endodontalis</name>
    <dbReference type="NCBI Taxonomy" id="553175"/>
    <lineage>
        <taxon>Bacteria</taxon>
        <taxon>Pseudomonadati</taxon>
        <taxon>Bacteroidota</taxon>
        <taxon>Bacteroidia</taxon>
        <taxon>Bacteroidales</taxon>
        <taxon>Porphyromonadaceae</taxon>
        <taxon>Porphyromonas</taxon>
    </lineage>
</organism>
<name>C3JBX5_POREA</name>
<keyword evidence="1" id="KW-0863">Zinc-finger</keyword>
<dbReference type="GO" id="GO:0008270">
    <property type="term" value="F:zinc ion binding"/>
    <property type="evidence" value="ECO:0007669"/>
    <property type="project" value="UniProtKB-KW"/>
</dbReference>
<reference evidence="3 4" key="1">
    <citation type="submission" date="2009-04" db="EMBL/GenBank/DDBJ databases">
        <authorList>
            <person name="Sebastian Y."/>
            <person name="Madupu R."/>
            <person name="Durkin A.S."/>
            <person name="Torralba M."/>
            <person name="Methe B."/>
            <person name="Sutton G.G."/>
            <person name="Strausberg R.L."/>
            <person name="Nelson K.E."/>
        </authorList>
    </citation>
    <scope>NUCLEOTIDE SEQUENCE [LARGE SCALE GENOMIC DNA]</scope>
    <source>
        <strain evidence="4">ATCC 35406 / BCRC 14492 / JCM 8526 / NCTC 13058 / HG 370</strain>
    </source>
</reference>
<dbReference type="Proteomes" id="UP000004295">
    <property type="component" value="Unassembled WGS sequence"/>
</dbReference>
<gene>
    <name evidence="3" type="ORF">POREN0001_1862</name>
</gene>
<evidence type="ECO:0000259" key="2">
    <source>
        <dbReference type="PROSITE" id="PS50966"/>
    </source>
</evidence>
<sequence length="456" mass="53561">MERPKLSNRFCPEGMTVEEWQVALRHEFARDNEFIVEHLDDNKIWGDYLVHNGANHYRVAFRGVRSDKNFCSCLDFRTNGLGTCKHIEAVSLYLQKHEEGYPWGHRAYTPRHTSLYVSYKGGRSVRLSIGISDLKSYESFRRRYFDSNNILLEEHYPKLEQIYEEGLAINGDFRCYDDVWEFVEGELEATNWQRQLVERYPDRELATDYALTCTQPELRHEMFEYLLQGNGIVVGEMNTTLRKQIIAIIDYTNSLEAAPSLIVAEDAYSVSLWKRLIQHSPLRQEKLNIVTPESFNVKERFFASLYNCIFIENADLLKEWHNKVSITIKRLKFKHLYMHLKSVNHLTPVQFSSIAQHISPYIIGPFYRFIRDYRPLFPLLDNGENFPDILHSFVFCRTHTELLTWGDSKGIGSNEGHLHDAQKQVEKWLHDTVHILNDDQARQLLIEKIEALLSHQ</sequence>
<dbReference type="eggNOG" id="COG0553">
    <property type="taxonomic scope" value="Bacteria"/>
</dbReference>
<dbReference type="EMBL" id="ACNN01000026">
    <property type="protein sequence ID" value="EEN82480.1"/>
    <property type="molecule type" value="Genomic_DNA"/>
</dbReference>
<dbReference type="InterPro" id="IPR007527">
    <property type="entry name" value="Znf_SWIM"/>
</dbReference>
<dbReference type="GeneID" id="93365953"/>
<dbReference type="PROSITE" id="PS50966">
    <property type="entry name" value="ZF_SWIM"/>
    <property type="match status" value="1"/>
</dbReference>
<dbReference type="AlphaFoldDB" id="C3JBX5"/>
<dbReference type="RefSeq" id="WP_004334317.1">
    <property type="nucleotide sequence ID" value="NZ_ACNN01000026.1"/>
</dbReference>
<comment type="caution">
    <text evidence="3">The sequence shown here is derived from an EMBL/GenBank/DDBJ whole genome shotgun (WGS) entry which is preliminary data.</text>
</comment>
<accession>C3JBX5</accession>
<evidence type="ECO:0000313" key="4">
    <source>
        <dbReference type="Proteomes" id="UP000004295"/>
    </source>
</evidence>